<accession>A0ABN3VYI8</accession>
<feature type="compositionally biased region" description="Pro residues" evidence="1">
    <location>
        <begin position="81"/>
        <end position="95"/>
    </location>
</feature>
<comment type="caution">
    <text evidence="2">The sequence shown here is derived from an EMBL/GenBank/DDBJ whole genome shotgun (WGS) entry which is preliminary data.</text>
</comment>
<name>A0ABN3VYI8_9ACTN</name>
<dbReference type="EMBL" id="BAAAVI010000021">
    <property type="protein sequence ID" value="GAA2872900.1"/>
    <property type="molecule type" value="Genomic_DNA"/>
</dbReference>
<dbReference type="Proteomes" id="UP001500831">
    <property type="component" value="Unassembled WGS sequence"/>
</dbReference>
<protein>
    <submittedName>
        <fullName evidence="2">Uncharacterized protein</fullName>
    </submittedName>
</protein>
<gene>
    <name evidence="2" type="ORF">GCM10010517_33360</name>
</gene>
<keyword evidence="3" id="KW-1185">Reference proteome</keyword>
<evidence type="ECO:0000313" key="2">
    <source>
        <dbReference type="EMBL" id="GAA2872900.1"/>
    </source>
</evidence>
<dbReference type="RefSeq" id="WP_344972261.1">
    <property type="nucleotide sequence ID" value="NZ_BAAAVI010000021.1"/>
</dbReference>
<evidence type="ECO:0000313" key="3">
    <source>
        <dbReference type="Proteomes" id="UP001500831"/>
    </source>
</evidence>
<organism evidence="2 3">
    <name type="scientific">Streptosporangium fragile</name>
    <dbReference type="NCBI Taxonomy" id="46186"/>
    <lineage>
        <taxon>Bacteria</taxon>
        <taxon>Bacillati</taxon>
        <taxon>Actinomycetota</taxon>
        <taxon>Actinomycetes</taxon>
        <taxon>Streptosporangiales</taxon>
        <taxon>Streptosporangiaceae</taxon>
        <taxon>Streptosporangium</taxon>
    </lineage>
</organism>
<reference evidence="2 3" key="1">
    <citation type="journal article" date="2019" name="Int. J. Syst. Evol. Microbiol.">
        <title>The Global Catalogue of Microorganisms (GCM) 10K type strain sequencing project: providing services to taxonomists for standard genome sequencing and annotation.</title>
        <authorList>
            <consortium name="The Broad Institute Genomics Platform"/>
            <consortium name="The Broad Institute Genome Sequencing Center for Infectious Disease"/>
            <person name="Wu L."/>
            <person name="Ma J."/>
        </authorList>
    </citation>
    <scope>NUCLEOTIDE SEQUENCE [LARGE SCALE GENOMIC DNA]</scope>
    <source>
        <strain evidence="2 3">JCM 6242</strain>
    </source>
</reference>
<proteinExistence type="predicted"/>
<feature type="region of interest" description="Disordered" evidence="1">
    <location>
        <begin position="73"/>
        <end position="107"/>
    </location>
</feature>
<sequence>MRRLRRGVPFGWLLALLFPLFVSGGLGGITAGALLHHPAVAKAGGEHQPLSRQVTAGGQRYVFVAGVPGTGTGAGGGHPFAAPPPDARHPLPAPGPGARLTSGDAPRPLAALLVKHGRAPPSTGG</sequence>
<evidence type="ECO:0000256" key="1">
    <source>
        <dbReference type="SAM" id="MobiDB-lite"/>
    </source>
</evidence>